<sequence length="293" mass="32151">MNVDYDPELGSYRDYVLVGQKNSIHSELLEPIVRTTVCENSGLKGTPTCLFRTVTGVSTSIPSETELGFYNRAKQNIELLTNLQTALSLLETTSGLVVKSIVAIDGPRVRFAASAVQYHFALALSLYLILELIVRLTLRQGDPEDWSETICADKQGLRVDVTKSKDQVEKAAQAAGIPVTVILPGVFAESGLNKPPGVWILLQILGVDIPGNRIIYSGNSAHQKVDLCFLTGTLVSELRVTGEEFRRALQKKHGKPPQVIEDSVEKVEEIESCIRQGIPLALGYYERKVWGTG</sequence>
<gene>
    <name evidence="1" type="ORF">SCAR479_11568</name>
</gene>
<protein>
    <submittedName>
        <fullName evidence="1">Uncharacterized protein</fullName>
    </submittedName>
</protein>
<evidence type="ECO:0000313" key="2">
    <source>
        <dbReference type="Proteomes" id="UP001465668"/>
    </source>
</evidence>
<dbReference type="Proteomes" id="UP001465668">
    <property type="component" value="Unassembled WGS sequence"/>
</dbReference>
<dbReference type="InterPro" id="IPR036291">
    <property type="entry name" value="NAD(P)-bd_dom_sf"/>
</dbReference>
<comment type="caution">
    <text evidence="1">The sequence shown here is derived from an EMBL/GenBank/DDBJ whole genome shotgun (WGS) entry which is preliminary data.</text>
</comment>
<dbReference type="SUPFAM" id="SSF51735">
    <property type="entry name" value="NAD(P)-binding Rossmann-fold domains"/>
    <property type="match status" value="1"/>
</dbReference>
<organism evidence="1 2">
    <name type="scientific">Seiridium cardinale</name>
    <dbReference type="NCBI Taxonomy" id="138064"/>
    <lineage>
        <taxon>Eukaryota</taxon>
        <taxon>Fungi</taxon>
        <taxon>Dikarya</taxon>
        <taxon>Ascomycota</taxon>
        <taxon>Pezizomycotina</taxon>
        <taxon>Sordariomycetes</taxon>
        <taxon>Xylariomycetidae</taxon>
        <taxon>Amphisphaeriales</taxon>
        <taxon>Sporocadaceae</taxon>
        <taxon>Seiridium</taxon>
    </lineage>
</organism>
<evidence type="ECO:0000313" key="1">
    <source>
        <dbReference type="EMBL" id="KAK9771780.1"/>
    </source>
</evidence>
<accession>A0ABR2XD71</accession>
<name>A0ABR2XD71_9PEZI</name>
<dbReference type="EMBL" id="JARVKM010000070">
    <property type="protein sequence ID" value="KAK9771780.1"/>
    <property type="molecule type" value="Genomic_DNA"/>
</dbReference>
<keyword evidence="2" id="KW-1185">Reference proteome</keyword>
<proteinExistence type="predicted"/>
<reference evidence="1 2" key="1">
    <citation type="submission" date="2024-02" db="EMBL/GenBank/DDBJ databases">
        <title>First draft genome assembly of two strains of Seiridium cardinale.</title>
        <authorList>
            <person name="Emiliani G."/>
            <person name="Scali E."/>
        </authorList>
    </citation>
    <scope>NUCLEOTIDE SEQUENCE [LARGE SCALE GENOMIC DNA]</scope>
    <source>
        <strain evidence="1 2">BM-138-000479</strain>
    </source>
</reference>